<protein>
    <submittedName>
        <fullName evidence="3">NADPH:quinone reductase</fullName>
    </submittedName>
</protein>
<reference evidence="4" key="1">
    <citation type="submission" date="2016-11" db="EMBL/GenBank/DDBJ databases">
        <authorList>
            <person name="Varghese N."/>
            <person name="Submissions S."/>
        </authorList>
    </citation>
    <scope>NUCLEOTIDE SEQUENCE [LARGE SCALE GENOMIC DNA]</scope>
    <source>
        <strain evidence="4">DSM 27619</strain>
    </source>
</reference>
<keyword evidence="1" id="KW-0521">NADP</keyword>
<proteinExistence type="predicted"/>
<evidence type="ECO:0000313" key="4">
    <source>
        <dbReference type="Proteomes" id="UP000184518"/>
    </source>
</evidence>
<dbReference type="STRING" id="1416778.SAMN05443633_11827"/>
<keyword evidence="4" id="KW-1185">Reference proteome</keyword>
<evidence type="ECO:0000259" key="2">
    <source>
        <dbReference type="SMART" id="SM00829"/>
    </source>
</evidence>
<dbReference type="InterPro" id="IPR013154">
    <property type="entry name" value="ADH-like_N"/>
</dbReference>
<evidence type="ECO:0000256" key="1">
    <source>
        <dbReference type="ARBA" id="ARBA00022857"/>
    </source>
</evidence>
<dbReference type="Pfam" id="PF00107">
    <property type="entry name" value="ADH_zinc_N"/>
    <property type="match status" value="1"/>
</dbReference>
<dbReference type="PANTHER" id="PTHR44154">
    <property type="entry name" value="QUINONE OXIDOREDUCTASE"/>
    <property type="match status" value="1"/>
</dbReference>
<dbReference type="InterPro" id="IPR013149">
    <property type="entry name" value="ADH-like_C"/>
</dbReference>
<dbReference type="Gene3D" id="3.40.50.720">
    <property type="entry name" value="NAD(P)-binding Rossmann-like Domain"/>
    <property type="match status" value="1"/>
</dbReference>
<dbReference type="EMBL" id="FQUT01000018">
    <property type="protein sequence ID" value="SHG58924.1"/>
    <property type="molecule type" value="Genomic_DNA"/>
</dbReference>
<organism evidence="3 4">
    <name type="scientific">Chryseobacterium arachidis</name>
    <dbReference type="NCBI Taxonomy" id="1416778"/>
    <lineage>
        <taxon>Bacteria</taxon>
        <taxon>Pseudomonadati</taxon>
        <taxon>Bacteroidota</taxon>
        <taxon>Flavobacteriia</taxon>
        <taxon>Flavobacteriales</taxon>
        <taxon>Weeksellaceae</taxon>
        <taxon>Chryseobacterium group</taxon>
        <taxon>Chryseobacterium</taxon>
    </lineage>
</organism>
<dbReference type="SUPFAM" id="SSF50129">
    <property type="entry name" value="GroES-like"/>
    <property type="match status" value="1"/>
</dbReference>
<dbReference type="InterPro" id="IPR011032">
    <property type="entry name" value="GroES-like_sf"/>
</dbReference>
<dbReference type="GO" id="GO:0016491">
    <property type="term" value="F:oxidoreductase activity"/>
    <property type="evidence" value="ECO:0007669"/>
    <property type="project" value="InterPro"/>
</dbReference>
<dbReference type="RefSeq" id="WP_228420653.1">
    <property type="nucleotide sequence ID" value="NZ_FQUT01000018.1"/>
</dbReference>
<evidence type="ECO:0000313" key="3">
    <source>
        <dbReference type="EMBL" id="SHG58924.1"/>
    </source>
</evidence>
<dbReference type="CDD" id="cd08253">
    <property type="entry name" value="zeta_crystallin"/>
    <property type="match status" value="1"/>
</dbReference>
<dbReference type="SUPFAM" id="SSF51735">
    <property type="entry name" value="NAD(P)-binding Rossmann-fold domains"/>
    <property type="match status" value="1"/>
</dbReference>
<dbReference type="Proteomes" id="UP000184518">
    <property type="component" value="Unassembled WGS sequence"/>
</dbReference>
<dbReference type="InterPro" id="IPR051603">
    <property type="entry name" value="Zinc-ADH_QOR/CCCR"/>
</dbReference>
<gene>
    <name evidence="3" type="ORF">SAMN05443633_11827</name>
</gene>
<dbReference type="Pfam" id="PF08240">
    <property type="entry name" value="ADH_N"/>
    <property type="match status" value="1"/>
</dbReference>
<name>A0A1M5L1F3_9FLAO</name>
<dbReference type="Gene3D" id="3.90.180.10">
    <property type="entry name" value="Medium-chain alcohol dehydrogenases, catalytic domain"/>
    <property type="match status" value="1"/>
</dbReference>
<dbReference type="SMART" id="SM00829">
    <property type="entry name" value="PKS_ER"/>
    <property type="match status" value="1"/>
</dbReference>
<dbReference type="AlphaFoldDB" id="A0A1M5L1F3"/>
<feature type="domain" description="Enoyl reductase (ER)" evidence="2">
    <location>
        <begin position="17"/>
        <end position="331"/>
    </location>
</feature>
<dbReference type="InterPro" id="IPR036291">
    <property type="entry name" value="NAD(P)-bd_dom_sf"/>
</dbReference>
<dbReference type="InterPro" id="IPR020843">
    <property type="entry name" value="ER"/>
</dbReference>
<sequence>MSFEGKMKAAFYEKQGSAAEVLKVQEIPIPLPGPGQVRVKIAVSGVNPSDIKTRTGFTGSMPFSRIIPHQDGAGVIDLVGEGVEESRINQRVWIYEAQYGKSDGSAAEYAIVEAHRAVLLPSDVNFEVGASLGVPALTAHYCLFADGDIKGKKILVQGGAGAVGEAAILLAKWAGAWVATTVRDIKDKQGVLSKGADLVIHLGSENVEDEIRMATQGTGVSKIVEVDLAANYDVDVRCLDNTGTISTYSVSSPEQTVPVGVLELIKRNVALRFAYVYTIPEEFKRKAVGDITNCLATGDYRPTIGKIFPLAQIDQAHEAVEMRKVKGKILVSL</sequence>
<dbReference type="PANTHER" id="PTHR44154:SF1">
    <property type="entry name" value="QUINONE OXIDOREDUCTASE"/>
    <property type="match status" value="1"/>
</dbReference>
<accession>A0A1M5L1F3</accession>